<gene>
    <name evidence="2" type="ORF">THMIRHAS_19160</name>
</gene>
<proteinExistence type="predicted"/>
<protein>
    <recommendedName>
        <fullName evidence="1">Alginate export domain-containing protein</fullName>
    </recommendedName>
</protein>
<dbReference type="SUPFAM" id="SSF56935">
    <property type="entry name" value="Porins"/>
    <property type="match status" value="1"/>
</dbReference>
<organism evidence="2 3">
    <name type="scientific">Thiosulfatimonas sediminis</name>
    <dbReference type="NCBI Taxonomy" id="2675054"/>
    <lineage>
        <taxon>Bacteria</taxon>
        <taxon>Pseudomonadati</taxon>
        <taxon>Pseudomonadota</taxon>
        <taxon>Gammaproteobacteria</taxon>
        <taxon>Thiotrichales</taxon>
        <taxon>Piscirickettsiaceae</taxon>
        <taxon>Thiosulfatimonas</taxon>
    </lineage>
</organism>
<dbReference type="Gene3D" id="2.40.160.100">
    <property type="match status" value="1"/>
</dbReference>
<dbReference type="Pfam" id="PF13372">
    <property type="entry name" value="Alginate_exp"/>
    <property type="match status" value="1"/>
</dbReference>
<dbReference type="KEGG" id="tse:THMIRHAS_19160"/>
<sequence>MKVNLLANTKGVWFSGLVAGQLLLVPSLSYANSELFFEIRERAEQQENLNDKFYGANPKVGESSDSYLLSRIRIGLNHQFDDHWSGRVSLQDSRVFGWGFADADWSSAEFGGLVNDPQQDPLELGDTWLHYQDEFWETKIGRQSIAYGDQRVFGPGAWKNSGKWIWDAAKLRIKQDQNWLEAFYGKTKIHDPDEFSLTHRHGFTGSGLYGHYKLTPAWLIEPMVFTKFNDDSLSYQEKDQLNYGARVVYKDYGFKVDATALKQVGELTDNRGQNLDMDAYAYSLDATYRFSPQWMLGFTHAFASGDDKSTAANERFDGAYGAAAKYYGQMNVMAWSNLADYALIANYRPHRDWQIEAEYHQFYADQIDDAWKAYKSGLNAQSQHYGNEIDLIASYRYSKQLDLKLGLGVFMPGDAIKQAVDNAQANLTDDTAYSAFFQVQYKFKQGL</sequence>
<dbReference type="Proteomes" id="UP000501726">
    <property type="component" value="Chromosome"/>
</dbReference>
<dbReference type="InterPro" id="IPR025388">
    <property type="entry name" value="Alginate_export_dom"/>
</dbReference>
<dbReference type="AlphaFoldDB" id="A0A6F8PWM2"/>
<feature type="domain" description="Alginate export" evidence="1">
    <location>
        <begin position="61"/>
        <end position="426"/>
    </location>
</feature>
<evidence type="ECO:0000313" key="2">
    <source>
        <dbReference type="EMBL" id="BBP46543.1"/>
    </source>
</evidence>
<name>A0A6F8PWM2_9GAMM</name>
<evidence type="ECO:0000259" key="1">
    <source>
        <dbReference type="Pfam" id="PF13372"/>
    </source>
</evidence>
<evidence type="ECO:0000313" key="3">
    <source>
        <dbReference type="Proteomes" id="UP000501726"/>
    </source>
</evidence>
<reference evidence="3" key="1">
    <citation type="submission" date="2019-11" db="EMBL/GenBank/DDBJ databases">
        <title>Isolation and characterization of two novel species in the genus Thiomicrorhabdus.</title>
        <authorList>
            <person name="Mochizuki J."/>
            <person name="Kojima H."/>
            <person name="Fukui M."/>
        </authorList>
    </citation>
    <scope>NUCLEOTIDE SEQUENCE [LARGE SCALE GENOMIC DNA]</scope>
    <source>
        <strain evidence="3">aks77</strain>
    </source>
</reference>
<dbReference type="EMBL" id="AP021889">
    <property type="protein sequence ID" value="BBP46543.1"/>
    <property type="molecule type" value="Genomic_DNA"/>
</dbReference>
<accession>A0A6F8PWM2</accession>
<keyword evidence="3" id="KW-1185">Reference proteome</keyword>
<dbReference type="InterPro" id="IPR053728">
    <property type="entry name" value="Alginate_Permeability_Chnl"/>
</dbReference>